<name>A0ABR3FSF2_9AGAR</name>
<evidence type="ECO:0008006" key="4">
    <source>
        <dbReference type="Google" id="ProtNLM"/>
    </source>
</evidence>
<feature type="compositionally biased region" description="Polar residues" evidence="1">
    <location>
        <begin position="314"/>
        <end position="331"/>
    </location>
</feature>
<feature type="region of interest" description="Disordered" evidence="1">
    <location>
        <begin position="142"/>
        <end position="347"/>
    </location>
</feature>
<feature type="region of interest" description="Disordered" evidence="1">
    <location>
        <begin position="590"/>
        <end position="641"/>
    </location>
</feature>
<feature type="compositionally biased region" description="Basic and acidic residues" evidence="1">
    <location>
        <begin position="191"/>
        <end position="201"/>
    </location>
</feature>
<comment type="caution">
    <text evidence="2">The sequence shown here is derived from an EMBL/GenBank/DDBJ whole genome shotgun (WGS) entry which is preliminary data.</text>
</comment>
<evidence type="ECO:0000313" key="3">
    <source>
        <dbReference type="Proteomes" id="UP001465976"/>
    </source>
</evidence>
<sequence length="641" mass="68707">MLDAPTQAAIQGLKRPYRRFATVYADLHPAMSQAINNPSVLSWRHASKLVAYSHEDLAAAANFDEGDSTFPSSLLLSVASALSLLEEKGFALKQKPSWCPNESLQSFLLEEGAIDLAFKHGPIGWIQHVTKAYNHVKEQQAQAQAECSATDKDDPVDPAITTQDDDGEDDEGAGQEESPGEEDDEEEYEEPALRKREKAAQHADPSPAPKKPRSSSLATRPHSKPGPSKAASRSQPRQASTSPSVPATGRKRGRAGSPVSVPRPAPKRLKQEAGGKGKAPYVLIPSDPGPSSSVRQSKAREVSVAAKDGGDNESLPQPSSSNVDASTQTLSAPKRNKEPPLPEIDYQNRADRVQSFVEKFIEALKTRGAPIPEGIPFDFGEAHASVLMPSGLRATIQMLSHGISAAQRMGRGFWSFCCFSCLSDPSKCGFPTGKAHKCPKCRDNGTACSFNLYPEANANMKNWAAQMGMSSPCGLQQQLIRIFENRSCLSNLVNMQQLLDTQVEACLQQDQVYMAQLKESCLDVWDVFYVVNKSNPGIVDDPLFVSVLAGMFGWETEGLETGIRVIRNANGSISFVDKASATIEKPSVEAEAGPSHFAGSLSNAAGADAPEVASSTAPPKEVPKVDVAPSSADAEAPSNAQ</sequence>
<dbReference type="EMBL" id="JBAHYK010000100">
    <property type="protein sequence ID" value="KAL0578396.1"/>
    <property type="molecule type" value="Genomic_DNA"/>
</dbReference>
<protein>
    <recommendedName>
        <fullName evidence="4">Zn(2)-C6 fungal-type domain-containing protein</fullName>
    </recommendedName>
</protein>
<feature type="compositionally biased region" description="Polar residues" evidence="1">
    <location>
        <begin position="231"/>
        <end position="245"/>
    </location>
</feature>
<accession>A0ABR3FSF2</accession>
<evidence type="ECO:0000313" key="2">
    <source>
        <dbReference type="EMBL" id="KAL0578396.1"/>
    </source>
</evidence>
<feature type="compositionally biased region" description="Acidic residues" evidence="1">
    <location>
        <begin position="163"/>
        <end position="190"/>
    </location>
</feature>
<gene>
    <name evidence="2" type="ORF">V5O48_003586</name>
</gene>
<organism evidence="2 3">
    <name type="scientific">Marasmius crinis-equi</name>
    <dbReference type="NCBI Taxonomy" id="585013"/>
    <lineage>
        <taxon>Eukaryota</taxon>
        <taxon>Fungi</taxon>
        <taxon>Dikarya</taxon>
        <taxon>Basidiomycota</taxon>
        <taxon>Agaricomycotina</taxon>
        <taxon>Agaricomycetes</taxon>
        <taxon>Agaricomycetidae</taxon>
        <taxon>Agaricales</taxon>
        <taxon>Marasmiineae</taxon>
        <taxon>Marasmiaceae</taxon>
        <taxon>Marasmius</taxon>
    </lineage>
</organism>
<dbReference type="Proteomes" id="UP001465976">
    <property type="component" value="Unassembled WGS sequence"/>
</dbReference>
<feature type="compositionally biased region" description="Basic and acidic residues" evidence="1">
    <location>
        <begin position="335"/>
        <end position="347"/>
    </location>
</feature>
<keyword evidence="3" id="KW-1185">Reference proteome</keyword>
<reference evidence="2 3" key="1">
    <citation type="submission" date="2024-02" db="EMBL/GenBank/DDBJ databases">
        <title>A draft genome for the cacao thread blight pathogen Marasmius crinis-equi.</title>
        <authorList>
            <person name="Cohen S.P."/>
            <person name="Baruah I.K."/>
            <person name="Amoako-Attah I."/>
            <person name="Bukari Y."/>
            <person name="Meinhardt L.W."/>
            <person name="Bailey B.A."/>
        </authorList>
    </citation>
    <scope>NUCLEOTIDE SEQUENCE [LARGE SCALE GENOMIC DNA]</scope>
    <source>
        <strain evidence="2 3">GH-76</strain>
    </source>
</reference>
<proteinExistence type="predicted"/>
<evidence type="ECO:0000256" key="1">
    <source>
        <dbReference type="SAM" id="MobiDB-lite"/>
    </source>
</evidence>